<evidence type="ECO:0000313" key="3">
    <source>
        <dbReference type="Proteomes" id="UP000244446"/>
    </source>
</evidence>
<dbReference type="Pfam" id="PF17267">
    <property type="entry name" value="DUF5333"/>
    <property type="match status" value="1"/>
</dbReference>
<dbReference type="RefSeq" id="WP_108690615.1">
    <property type="nucleotide sequence ID" value="NZ_QCYH01000001.1"/>
</dbReference>
<gene>
    <name evidence="2" type="ORF">DC366_02735</name>
</gene>
<accession>A0A2T7GBS7</accession>
<dbReference type="InterPro" id="IPR020349">
    <property type="entry name" value="Uncharacterised_14.7kDa"/>
</dbReference>
<comment type="caution">
    <text evidence="2">The sequence shown here is derived from an EMBL/GenBank/DDBJ whole genome shotgun (WGS) entry which is preliminary data.</text>
</comment>
<organism evidence="2 3">
    <name type="scientific">Pelagivirga sediminicola</name>
    <dbReference type="NCBI Taxonomy" id="2170575"/>
    <lineage>
        <taxon>Bacteria</taxon>
        <taxon>Pseudomonadati</taxon>
        <taxon>Pseudomonadota</taxon>
        <taxon>Alphaproteobacteria</taxon>
        <taxon>Rhodobacterales</taxon>
        <taxon>Paracoccaceae</taxon>
        <taxon>Pelagivirga</taxon>
    </lineage>
</organism>
<feature type="chain" id="PRO_5015605690" description="DUF5333 domain-containing protein" evidence="1">
    <location>
        <begin position="20"/>
        <end position="133"/>
    </location>
</feature>
<protein>
    <recommendedName>
        <fullName evidence="4">DUF5333 domain-containing protein</fullName>
    </recommendedName>
</protein>
<dbReference type="OrthoDB" id="7658992at2"/>
<keyword evidence="1" id="KW-0732">Signal</keyword>
<reference evidence="2 3" key="1">
    <citation type="submission" date="2018-04" db="EMBL/GenBank/DDBJ databases">
        <title>Pelagivirga bohaiensis gen. nov., sp. nov., a bacterium isolated from the Bohai Sea.</title>
        <authorList>
            <person name="Ji X."/>
        </authorList>
    </citation>
    <scope>NUCLEOTIDE SEQUENCE [LARGE SCALE GENOMIC DNA]</scope>
    <source>
        <strain evidence="2 3">BH-SD19</strain>
    </source>
</reference>
<evidence type="ECO:0000256" key="1">
    <source>
        <dbReference type="SAM" id="SignalP"/>
    </source>
</evidence>
<dbReference type="AlphaFoldDB" id="A0A2T7GBS7"/>
<sequence>MRLILTTLLALSIAGSASAARADLAAEADINAGLLAVAAADKIRRECGDLSGRFWAARSYVNQLKGMATQRGYTDAQIDAYVNDSAEQAKMRERRNAYFKSKGASNLDAASLCRLGREEIKNRSRIGSFLKAK</sequence>
<evidence type="ECO:0000313" key="2">
    <source>
        <dbReference type="EMBL" id="PVA11869.1"/>
    </source>
</evidence>
<dbReference type="Proteomes" id="UP000244446">
    <property type="component" value="Unassembled WGS sequence"/>
</dbReference>
<proteinExistence type="predicted"/>
<keyword evidence="3" id="KW-1185">Reference proteome</keyword>
<evidence type="ECO:0008006" key="4">
    <source>
        <dbReference type="Google" id="ProtNLM"/>
    </source>
</evidence>
<feature type="signal peptide" evidence="1">
    <location>
        <begin position="1"/>
        <end position="19"/>
    </location>
</feature>
<name>A0A2T7GBS7_9RHOB</name>
<dbReference type="EMBL" id="QCYH01000001">
    <property type="protein sequence ID" value="PVA11869.1"/>
    <property type="molecule type" value="Genomic_DNA"/>
</dbReference>